<keyword evidence="5" id="KW-1185">Reference proteome</keyword>
<comment type="caution">
    <text evidence="4">The sequence shown here is derived from an EMBL/GenBank/DDBJ whole genome shotgun (WGS) entry which is preliminary data.</text>
</comment>
<reference evidence="4" key="1">
    <citation type="submission" date="2020-07" db="EMBL/GenBank/DDBJ databases">
        <title>Genome sequence and genetic diversity analysis of an under-domesticated orphan crop, white fonio (Digitaria exilis).</title>
        <authorList>
            <person name="Bennetzen J.L."/>
            <person name="Chen S."/>
            <person name="Ma X."/>
            <person name="Wang X."/>
            <person name="Yssel A.E.J."/>
            <person name="Chaluvadi S.R."/>
            <person name="Johnson M."/>
            <person name="Gangashetty P."/>
            <person name="Hamidou F."/>
            <person name="Sanogo M.D."/>
            <person name="Zwaenepoel A."/>
            <person name="Wallace J."/>
            <person name="Van De Peer Y."/>
            <person name="Van Deynze A."/>
        </authorList>
    </citation>
    <scope>NUCLEOTIDE SEQUENCE</scope>
    <source>
        <tissue evidence="4">Leaves</tissue>
    </source>
</reference>
<feature type="region of interest" description="Disordered" evidence="2">
    <location>
        <begin position="150"/>
        <end position="175"/>
    </location>
</feature>
<protein>
    <recommendedName>
        <fullName evidence="3">Protein kinase domain-containing protein</fullName>
    </recommendedName>
</protein>
<dbReference type="InterPro" id="IPR000719">
    <property type="entry name" value="Prot_kinase_dom"/>
</dbReference>
<keyword evidence="1" id="KW-0067">ATP-binding</keyword>
<dbReference type="AlphaFoldDB" id="A0A835BHN7"/>
<accession>A0A835BHN7</accession>
<dbReference type="GO" id="GO:0004672">
    <property type="term" value="F:protein kinase activity"/>
    <property type="evidence" value="ECO:0007669"/>
    <property type="project" value="InterPro"/>
</dbReference>
<dbReference type="EMBL" id="JACEFO010001828">
    <property type="protein sequence ID" value="KAF8700176.1"/>
    <property type="molecule type" value="Genomic_DNA"/>
</dbReference>
<dbReference type="CDD" id="cd21037">
    <property type="entry name" value="MLKL_NTD"/>
    <property type="match status" value="1"/>
</dbReference>
<dbReference type="InterPro" id="IPR017441">
    <property type="entry name" value="Protein_kinase_ATP_BS"/>
</dbReference>
<evidence type="ECO:0000313" key="5">
    <source>
        <dbReference type="Proteomes" id="UP000636709"/>
    </source>
</evidence>
<dbReference type="GO" id="GO:0007166">
    <property type="term" value="P:cell surface receptor signaling pathway"/>
    <property type="evidence" value="ECO:0007669"/>
    <property type="project" value="InterPro"/>
</dbReference>
<evidence type="ECO:0000256" key="1">
    <source>
        <dbReference type="PROSITE-ProRule" id="PRU10141"/>
    </source>
</evidence>
<dbReference type="PANTHER" id="PTHR46146">
    <property type="entry name" value="SERINE/THREONINE-PROTEIN KINASE-LIKE PROTEIN CCR4"/>
    <property type="match status" value="1"/>
</dbReference>
<keyword evidence="1" id="KW-0547">Nucleotide-binding</keyword>
<evidence type="ECO:0000256" key="2">
    <source>
        <dbReference type="SAM" id="MobiDB-lite"/>
    </source>
</evidence>
<feature type="binding site" evidence="1">
    <location>
        <position position="221"/>
    </location>
    <ligand>
        <name>ATP</name>
        <dbReference type="ChEBI" id="CHEBI:30616"/>
    </ligand>
</feature>
<dbReference type="PROSITE" id="PS50011">
    <property type="entry name" value="PROTEIN_KINASE_DOM"/>
    <property type="match status" value="1"/>
</dbReference>
<dbReference type="GO" id="GO:0005524">
    <property type="term" value="F:ATP binding"/>
    <property type="evidence" value="ECO:0007669"/>
    <property type="project" value="UniProtKB-UniRule"/>
</dbReference>
<dbReference type="OrthoDB" id="604067at2759"/>
<sequence>MWQVLGNAATVAQLAGVDTLGLVAKIRQAARTARQNKSDCEHLARRVDDLDELLALLRSGGGGGGGGPVEPAAARTLAALGETLVEAHDLVVSCQGHGLAYNLFTARRSSERFKDVERKIDSYLQNFPVIGLIVINRRLDGLMMMGGATNGDTGGGGSGAHRDTSPPPPTTTSMSADEAAGEFTMAEIMVATNDFAVVLGSGDSGTVYKGRLHDGREVAVKRLRRRGAFDTELAILSPLRHDHIVQLVGHCADAGERIVVTQLMTNGSLHDHLHGRRRSSPVTSSWKARVHVLLGAARGVEHLHRRAMPLVIHAGVTSSHILLDLDATATTAAGASWTAATRLTGFGASMWRAAGVEPQPVSTAIAGGGGYADPELVSTGRIKPPSDVYSLGVVMLETLTGKPAMVTVWDERSSRTAAMALVSYALPSVRDGRLVDVLDRRPVASPAAWQLEPLEMVAAMVARCLCLHGDNRPGISEVVVNLERALQLICTRGNF</sequence>
<evidence type="ECO:0000259" key="3">
    <source>
        <dbReference type="PROSITE" id="PS50011"/>
    </source>
</evidence>
<dbReference type="Pfam" id="PF00069">
    <property type="entry name" value="Pkinase"/>
    <property type="match status" value="1"/>
</dbReference>
<dbReference type="Gene3D" id="1.20.930.20">
    <property type="entry name" value="Adaptor protein Cbl, N-terminal domain"/>
    <property type="match status" value="1"/>
</dbReference>
<dbReference type="InterPro" id="IPR011009">
    <property type="entry name" value="Kinase-like_dom_sf"/>
</dbReference>
<dbReference type="Proteomes" id="UP000636709">
    <property type="component" value="Unassembled WGS sequence"/>
</dbReference>
<dbReference type="InterPro" id="IPR036537">
    <property type="entry name" value="Adaptor_Cbl_N_dom_sf"/>
</dbReference>
<gene>
    <name evidence="4" type="ORF">HU200_034551</name>
</gene>
<dbReference type="InterPro" id="IPR059179">
    <property type="entry name" value="MLKL-like_MCAfunc"/>
</dbReference>
<feature type="domain" description="Protein kinase" evidence="3">
    <location>
        <begin position="193"/>
        <end position="486"/>
    </location>
</feature>
<dbReference type="PANTHER" id="PTHR46146:SF17">
    <property type="entry name" value="PROTEIN KINASE DOMAIN-CONTAINING PROTEIN"/>
    <property type="match status" value="1"/>
</dbReference>
<evidence type="ECO:0000313" key="4">
    <source>
        <dbReference type="EMBL" id="KAF8700176.1"/>
    </source>
</evidence>
<dbReference type="PROSITE" id="PS00107">
    <property type="entry name" value="PROTEIN_KINASE_ATP"/>
    <property type="match status" value="1"/>
</dbReference>
<dbReference type="SUPFAM" id="SSF56112">
    <property type="entry name" value="Protein kinase-like (PK-like)"/>
    <property type="match status" value="1"/>
</dbReference>
<organism evidence="4 5">
    <name type="scientific">Digitaria exilis</name>
    <dbReference type="NCBI Taxonomy" id="1010633"/>
    <lineage>
        <taxon>Eukaryota</taxon>
        <taxon>Viridiplantae</taxon>
        <taxon>Streptophyta</taxon>
        <taxon>Embryophyta</taxon>
        <taxon>Tracheophyta</taxon>
        <taxon>Spermatophyta</taxon>
        <taxon>Magnoliopsida</taxon>
        <taxon>Liliopsida</taxon>
        <taxon>Poales</taxon>
        <taxon>Poaceae</taxon>
        <taxon>PACMAD clade</taxon>
        <taxon>Panicoideae</taxon>
        <taxon>Panicodae</taxon>
        <taxon>Paniceae</taxon>
        <taxon>Anthephorinae</taxon>
        <taxon>Digitaria</taxon>
    </lineage>
</organism>
<name>A0A835BHN7_9POAL</name>
<dbReference type="Gene3D" id="1.10.510.10">
    <property type="entry name" value="Transferase(Phosphotransferase) domain 1"/>
    <property type="match status" value="1"/>
</dbReference>
<proteinExistence type="predicted"/>
<feature type="compositionally biased region" description="Gly residues" evidence="2">
    <location>
        <begin position="150"/>
        <end position="159"/>
    </location>
</feature>
<dbReference type="Gene3D" id="3.30.200.20">
    <property type="entry name" value="Phosphorylase Kinase, domain 1"/>
    <property type="match status" value="1"/>
</dbReference>